<gene>
    <name evidence="2" type="ORF">C9994_17975</name>
</gene>
<dbReference type="Pfam" id="PF10988">
    <property type="entry name" value="DUF2807"/>
    <property type="match status" value="1"/>
</dbReference>
<accession>A0A2T4D352</accession>
<dbReference type="EMBL" id="PYVU01000785">
    <property type="protein sequence ID" value="PTB88219.1"/>
    <property type="molecule type" value="Genomic_DNA"/>
</dbReference>
<evidence type="ECO:0000313" key="2">
    <source>
        <dbReference type="EMBL" id="PTB88219.1"/>
    </source>
</evidence>
<name>A0A2T4D352_9BACT</name>
<reference evidence="2 3" key="1">
    <citation type="submission" date="2018-03" db="EMBL/GenBank/DDBJ databases">
        <title>Cross-interface Injection: A General Nanoliter Liquid Handling Method Applied to Single Cells Genome Amplification Automated Nanoliter Liquid Handling Applied to Single Cell Multiple Displacement Amplification.</title>
        <authorList>
            <person name="Yun J."/>
            <person name="Xu P."/>
            <person name="Xu J."/>
            <person name="Dai X."/>
            <person name="Wang Y."/>
            <person name="Zheng X."/>
            <person name="Cao C."/>
            <person name="Yi Q."/>
            <person name="Zhu Y."/>
            <person name="Wang L."/>
            <person name="Dong Z."/>
            <person name="Huang Y."/>
            <person name="Huang L."/>
            <person name="Du W."/>
        </authorList>
    </citation>
    <scope>NUCLEOTIDE SEQUENCE [LARGE SCALE GENOMIC DNA]</scope>
    <source>
        <strain evidence="2 3">Z-D1-2</strain>
    </source>
</reference>
<dbReference type="AlphaFoldDB" id="A0A2T4D352"/>
<dbReference type="Proteomes" id="UP000240608">
    <property type="component" value="Unassembled WGS sequence"/>
</dbReference>
<dbReference type="Gene3D" id="2.160.20.120">
    <property type="match status" value="1"/>
</dbReference>
<sequence>DSFTEVSSSASIKVTLVQGSSPKVDVSTDGELEDVLTEVSGNHLKISRKQNDSFFGSNYNNDKIEVTVYFQEIDRLKVSSSSKMEVKNLIKGKRLNAEVSSSGKLTFSADVEESDISVSSSGRLEAQINCKELEAKVSSSGKIEINGEADEFDATASSSGTINGDG</sequence>
<evidence type="ECO:0000313" key="3">
    <source>
        <dbReference type="Proteomes" id="UP000240608"/>
    </source>
</evidence>
<dbReference type="InterPro" id="IPR021255">
    <property type="entry name" value="DUF2807"/>
</dbReference>
<feature type="non-terminal residue" evidence="2">
    <location>
        <position position="1"/>
    </location>
</feature>
<feature type="domain" description="Putative auto-transporter adhesin head GIN" evidence="1">
    <location>
        <begin position="3"/>
        <end position="164"/>
    </location>
</feature>
<organism evidence="2 3">
    <name type="scientific">Marivirga lumbricoides</name>
    <dbReference type="NCBI Taxonomy" id="1046115"/>
    <lineage>
        <taxon>Bacteria</taxon>
        <taxon>Pseudomonadati</taxon>
        <taxon>Bacteroidota</taxon>
        <taxon>Cytophagia</taxon>
        <taxon>Cytophagales</taxon>
        <taxon>Marivirgaceae</taxon>
        <taxon>Marivirga</taxon>
    </lineage>
</organism>
<proteinExistence type="predicted"/>
<evidence type="ECO:0000259" key="1">
    <source>
        <dbReference type="Pfam" id="PF10988"/>
    </source>
</evidence>
<comment type="caution">
    <text evidence="2">The sequence shown here is derived from an EMBL/GenBank/DDBJ whole genome shotgun (WGS) entry which is preliminary data.</text>
</comment>
<protein>
    <recommendedName>
        <fullName evidence="1">Putative auto-transporter adhesin head GIN domain-containing protein</fullName>
    </recommendedName>
</protein>
<feature type="non-terminal residue" evidence="2">
    <location>
        <position position="166"/>
    </location>
</feature>